<dbReference type="Pfam" id="PF08560">
    <property type="entry name" value="DUF1757"/>
    <property type="match status" value="1"/>
</dbReference>
<dbReference type="Proteomes" id="UP000046393">
    <property type="component" value="Unplaced"/>
</dbReference>
<dbReference type="InterPro" id="IPR013869">
    <property type="entry name" value="DUF1757"/>
</dbReference>
<sequence length="190" mass="21446">MPTGLEDWFMNFTHVVRSAVTSESLANIPRPYSELAIFGIFKGGEIASFIGLFKRKLYVFILGGCLVHPIYRFILIKRLTSETTTNNSYKIIRARCRKLQGRFLIGGLLIGPVASMIYASKHTASDVKQICYKIRCDDKNMTLDRTSLAFGLVGWYWKRFQGAVDGVNIALAYCLLLLAVNLSLLFTENF</sequence>
<keyword evidence="2" id="KW-1185">Reference proteome</keyword>
<protein>
    <submittedName>
        <fullName evidence="3">Mito carr domain containing protein</fullName>
    </submittedName>
</protein>
<evidence type="ECO:0000313" key="2">
    <source>
        <dbReference type="Proteomes" id="UP000046393"/>
    </source>
</evidence>
<dbReference type="AlphaFoldDB" id="A0A0N5AZA4"/>
<name>A0A0N5AZA4_9BILA</name>
<feature type="transmembrane region" description="Helical" evidence="1">
    <location>
        <begin position="99"/>
        <end position="119"/>
    </location>
</feature>
<evidence type="ECO:0000313" key="3">
    <source>
        <dbReference type="WBParaSite" id="SMUV_0001032601-mRNA-1"/>
    </source>
</evidence>
<keyword evidence="1" id="KW-1133">Transmembrane helix</keyword>
<proteinExistence type="predicted"/>
<dbReference type="WBParaSite" id="SMUV_0001032601-mRNA-1">
    <property type="protein sequence ID" value="SMUV_0001032601-mRNA-1"/>
    <property type="gene ID" value="SMUV_0001032601"/>
</dbReference>
<organism evidence="2 3">
    <name type="scientific">Syphacia muris</name>
    <dbReference type="NCBI Taxonomy" id="451379"/>
    <lineage>
        <taxon>Eukaryota</taxon>
        <taxon>Metazoa</taxon>
        <taxon>Ecdysozoa</taxon>
        <taxon>Nematoda</taxon>
        <taxon>Chromadorea</taxon>
        <taxon>Rhabditida</taxon>
        <taxon>Spirurina</taxon>
        <taxon>Oxyuridomorpha</taxon>
        <taxon>Oxyuroidea</taxon>
        <taxon>Oxyuridae</taxon>
        <taxon>Syphacia</taxon>
    </lineage>
</organism>
<feature type="transmembrane region" description="Helical" evidence="1">
    <location>
        <begin position="166"/>
        <end position="186"/>
    </location>
</feature>
<feature type="transmembrane region" description="Helical" evidence="1">
    <location>
        <begin position="57"/>
        <end position="75"/>
    </location>
</feature>
<keyword evidence="1" id="KW-0812">Transmembrane</keyword>
<dbReference type="STRING" id="451379.A0A0N5AZA4"/>
<evidence type="ECO:0000256" key="1">
    <source>
        <dbReference type="SAM" id="Phobius"/>
    </source>
</evidence>
<reference evidence="3" key="1">
    <citation type="submission" date="2017-02" db="UniProtKB">
        <authorList>
            <consortium name="WormBaseParasite"/>
        </authorList>
    </citation>
    <scope>IDENTIFICATION</scope>
</reference>
<accession>A0A0N5AZA4</accession>
<dbReference type="PANTHER" id="PTHR38636">
    <property type="entry name" value="PROTEIN CBG20488"/>
    <property type="match status" value="1"/>
</dbReference>
<dbReference type="PANTHER" id="PTHR38636:SF2">
    <property type="entry name" value="TRANSCELLULAR CHAPERONE SIGNALING (X)CROSS TISSUE"/>
    <property type="match status" value="1"/>
</dbReference>
<keyword evidence="1" id="KW-0472">Membrane</keyword>